<dbReference type="Proteomes" id="UP000307440">
    <property type="component" value="Unassembled WGS sequence"/>
</dbReference>
<accession>A0A5C3KFU2</accession>
<evidence type="ECO:0000313" key="3">
    <source>
        <dbReference type="Proteomes" id="UP000307440"/>
    </source>
</evidence>
<evidence type="ECO:0000313" key="2">
    <source>
        <dbReference type="EMBL" id="TFK19019.1"/>
    </source>
</evidence>
<reference evidence="2 3" key="1">
    <citation type="journal article" date="2019" name="Nat. Ecol. Evol.">
        <title>Megaphylogeny resolves global patterns of mushroom evolution.</title>
        <authorList>
            <person name="Varga T."/>
            <person name="Krizsan K."/>
            <person name="Foldi C."/>
            <person name="Dima B."/>
            <person name="Sanchez-Garcia M."/>
            <person name="Sanchez-Ramirez S."/>
            <person name="Szollosi G.J."/>
            <person name="Szarkandi J.G."/>
            <person name="Papp V."/>
            <person name="Albert L."/>
            <person name="Andreopoulos W."/>
            <person name="Angelini C."/>
            <person name="Antonin V."/>
            <person name="Barry K.W."/>
            <person name="Bougher N.L."/>
            <person name="Buchanan P."/>
            <person name="Buyck B."/>
            <person name="Bense V."/>
            <person name="Catcheside P."/>
            <person name="Chovatia M."/>
            <person name="Cooper J."/>
            <person name="Damon W."/>
            <person name="Desjardin D."/>
            <person name="Finy P."/>
            <person name="Geml J."/>
            <person name="Haridas S."/>
            <person name="Hughes K."/>
            <person name="Justo A."/>
            <person name="Karasinski D."/>
            <person name="Kautmanova I."/>
            <person name="Kiss B."/>
            <person name="Kocsube S."/>
            <person name="Kotiranta H."/>
            <person name="LaButti K.M."/>
            <person name="Lechner B.E."/>
            <person name="Liimatainen K."/>
            <person name="Lipzen A."/>
            <person name="Lukacs Z."/>
            <person name="Mihaltcheva S."/>
            <person name="Morgado L.N."/>
            <person name="Niskanen T."/>
            <person name="Noordeloos M.E."/>
            <person name="Ohm R.A."/>
            <person name="Ortiz-Santana B."/>
            <person name="Ovrebo C."/>
            <person name="Racz N."/>
            <person name="Riley R."/>
            <person name="Savchenko A."/>
            <person name="Shiryaev A."/>
            <person name="Soop K."/>
            <person name="Spirin V."/>
            <person name="Szebenyi C."/>
            <person name="Tomsovsky M."/>
            <person name="Tulloss R.E."/>
            <person name="Uehling J."/>
            <person name="Grigoriev I.V."/>
            <person name="Vagvolgyi C."/>
            <person name="Papp T."/>
            <person name="Martin F.M."/>
            <person name="Miettinen O."/>
            <person name="Hibbett D.S."/>
            <person name="Nagy L.G."/>
        </authorList>
    </citation>
    <scope>NUCLEOTIDE SEQUENCE [LARGE SCALE GENOMIC DNA]</scope>
    <source>
        <strain evidence="2 3">CBS 121175</strain>
    </source>
</reference>
<evidence type="ECO:0000256" key="1">
    <source>
        <dbReference type="SAM" id="SignalP"/>
    </source>
</evidence>
<dbReference type="EMBL" id="ML210364">
    <property type="protein sequence ID" value="TFK19019.1"/>
    <property type="molecule type" value="Genomic_DNA"/>
</dbReference>
<sequence>MCSTFIFRFVVLFLICVGNVLGHSRGADYSDVVARGLLNIVDEMALEARQWQFYDWLERREQLEDLTTRELYEELNRRVVIASGGPKETKMRCDVCKQMIPTMDIVVSSMSVYIRYI</sequence>
<gene>
    <name evidence="2" type="ORF">FA15DRAFT_224857</name>
</gene>
<keyword evidence="1" id="KW-0732">Signal</keyword>
<feature type="chain" id="PRO_5022720797" evidence="1">
    <location>
        <begin position="23"/>
        <end position="117"/>
    </location>
</feature>
<feature type="signal peptide" evidence="1">
    <location>
        <begin position="1"/>
        <end position="22"/>
    </location>
</feature>
<dbReference type="AlphaFoldDB" id="A0A5C3KFU2"/>
<organism evidence="2 3">
    <name type="scientific">Coprinopsis marcescibilis</name>
    <name type="common">Agaric fungus</name>
    <name type="synonym">Psathyrella marcescibilis</name>
    <dbReference type="NCBI Taxonomy" id="230819"/>
    <lineage>
        <taxon>Eukaryota</taxon>
        <taxon>Fungi</taxon>
        <taxon>Dikarya</taxon>
        <taxon>Basidiomycota</taxon>
        <taxon>Agaricomycotina</taxon>
        <taxon>Agaricomycetes</taxon>
        <taxon>Agaricomycetidae</taxon>
        <taxon>Agaricales</taxon>
        <taxon>Agaricineae</taxon>
        <taxon>Psathyrellaceae</taxon>
        <taxon>Coprinopsis</taxon>
    </lineage>
</organism>
<keyword evidence="3" id="KW-1185">Reference proteome</keyword>
<name>A0A5C3KFU2_COPMA</name>
<protein>
    <submittedName>
        <fullName evidence="2">Uncharacterized protein</fullName>
    </submittedName>
</protein>
<proteinExistence type="predicted"/>